<proteinExistence type="predicted"/>
<feature type="domain" description="HTH araC/xylS-type" evidence="4">
    <location>
        <begin position="194"/>
        <end position="261"/>
    </location>
</feature>
<name>A0ABX0BKT1_9MICO</name>
<evidence type="ECO:0000256" key="3">
    <source>
        <dbReference type="ARBA" id="ARBA00023163"/>
    </source>
</evidence>
<dbReference type="Gene3D" id="1.10.10.60">
    <property type="entry name" value="Homeodomain-like"/>
    <property type="match status" value="1"/>
</dbReference>
<dbReference type="InterPro" id="IPR050204">
    <property type="entry name" value="AraC_XylS_family_regulators"/>
</dbReference>
<dbReference type="SUPFAM" id="SSF46689">
    <property type="entry name" value="Homeodomain-like"/>
    <property type="match status" value="1"/>
</dbReference>
<dbReference type="PANTHER" id="PTHR46796:SF13">
    <property type="entry name" value="HTH-TYPE TRANSCRIPTIONAL ACTIVATOR RHAS"/>
    <property type="match status" value="1"/>
</dbReference>
<accession>A0ABX0BKT1</accession>
<reference evidence="5 6" key="1">
    <citation type="journal article" date="2021" name="Arch. Microbiol.">
        <title>Cellulosimicrobium fucosivorans sp. nov., isolated from San Elijo Lagoon, contains a fucose metabolic pathway linked to carotenoid production.</title>
        <authorList>
            <person name="Aviles F.A."/>
            <person name="Kyndt J.A."/>
        </authorList>
    </citation>
    <scope>NUCLEOTIDE SEQUENCE [LARGE SCALE GENOMIC DNA]</scope>
    <source>
        <strain evidence="5 6">SE3</strain>
    </source>
</reference>
<gene>
    <name evidence="5" type="ORF">GYH36_17120</name>
</gene>
<dbReference type="EMBL" id="JAAFAN010000079">
    <property type="protein sequence ID" value="NDO91158.1"/>
    <property type="molecule type" value="Genomic_DNA"/>
</dbReference>
<evidence type="ECO:0000313" key="5">
    <source>
        <dbReference type="EMBL" id="NDO91158.1"/>
    </source>
</evidence>
<dbReference type="PANTHER" id="PTHR46796">
    <property type="entry name" value="HTH-TYPE TRANSCRIPTIONAL ACTIVATOR RHAS-RELATED"/>
    <property type="match status" value="1"/>
</dbReference>
<keyword evidence="6" id="KW-1185">Reference proteome</keyword>
<sequence length="261" mass="29234">MRGLNECQYGPIAACTRSIRSPTAPISYHCARLVVVRDGSAILTSEFGEKPVRVGDVIALAPDTPCGSEPEGTITITTVYLDHDYIVDQVFWQHSALLADRWDARDFADELYPERAQILRLGENGVRRLAPWLNELVALSADSPSPERFHRMQALLFAVLDVVRPHVVTTPIRQIEARRGAIRRRFAPLRAEARTVARLLRAEPARRWRLADLAAVVHLSTAQMSRVFTKAYGQTPIAYLATVRVETMTRLLRETDLPVGS</sequence>
<keyword evidence="3" id="KW-0804">Transcription</keyword>
<protein>
    <submittedName>
        <fullName evidence="5">Helix-turn-helix transcriptional regulator</fullName>
    </submittedName>
</protein>
<dbReference type="InterPro" id="IPR009057">
    <property type="entry name" value="Homeodomain-like_sf"/>
</dbReference>
<dbReference type="PROSITE" id="PS01124">
    <property type="entry name" value="HTH_ARAC_FAMILY_2"/>
    <property type="match status" value="1"/>
</dbReference>
<dbReference type="Proteomes" id="UP000471672">
    <property type="component" value="Unassembled WGS sequence"/>
</dbReference>
<dbReference type="Pfam" id="PF12833">
    <property type="entry name" value="HTH_18"/>
    <property type="match status" value="1"/>
</dbReference>
<keyword evidence="1" id="KW-0805">Transcription regulation</keyword>
<organism evidence="5 6">
    <name type="scientific">Cellulosimicrobium composti</name>
    <dbReference type="NCBI Taxonomy" id="2672572"/>
    <lineage>
        <taxon>Bacteria</taxon>
        <taxon>Bacillati</taxon>
        <taxon>Actinomycetota</taxon>
        <taxon>Actinomycetes</taxon>
        <taxon>Micrococcales</taxon>
        <taxon>Promicromonosporaceae</taxon>
        <taxon>Cellulosimicrobium</taxon>
    </lineage>
</organism>
<evidence type="ECO:0000256" key="1">
    <source>
        <dbReference type="ARBA" id="ARBA00023015"/>
    </source>
</evidence>
<evidence type="ECO:0000256" key="2">
    <source>
        <dbReference type="ARBA" id="ARBA00023125"/>
    </source>
</evidence>
<dbReference type="InterPro" id="IPR018060">
    <property type="entry name" value="HTH_AraC"/>
</dbReference>
<keyword evidence="2" id="KW-0238">DNA-binding</keyword>
<evidence type="ECO:0000259" key="4">
    <source>
        <dbReference type="PROSITE" id="PS01124"/>
    </source>
</evidence>
<evidence type="ECO:0000313" key="6">
    <source>
        <dbReference type="Proteomes" id="UP000471672"/>
    </source>
</evidence>
<comment type="caution">
    <text evidence="5">The sequence shown here is derived from an EMBL/GenBank/DDBJ whole genome shotgun (WGS) entry which is preliminary data.</text>
</comment>